<dbReference type="GO" id="GO:0009897">
    <property type="term" value="C:external side of plasma membrane"/>
    <property type="evidence" value="ECO:0007669"/>
    <property type="project" value="TreeGrafter"/>
</dbReference>
<gene>
    <name evidence="4" type="ORF">DNTS_007805</name>
</gene>
<dbReference type="GO" id="GO:0004998">
    <property type="term" value="F:transferrin receptor activity"/>
    <property type="evidence" value="ECO:0007669"/>
    <property type="project" value="InterPro"/>
</dbReference>
<reference evidence="4 5" key="1">
    <citation type="journal article" date="2019" name="Sci. Data">
        <title>Hybrid genome assembly and annotation of Danionella translucida.</title>
        <authorList>
            <person name="Kadobianskyi M."/>
            <person name="Schulze L."/>
            <person name="Schuelke M."/>
            <person name="Judkewitz B."/>
        </authorList>
    </citation>
    <scope>NUCLEOTIDE SEQUENCE [LARGE SCALE GENOMIC DNA]</scope>
    <source>
        <strain evidence="4 5">Bolton</strain>
    </source>
</reference>
<dbReference type="InterPro" id="IPR003137">
    <property type="entry name" value="PA_domain"/>
</dbReference>
<keyword evidence="2" id="KW-0472">Membrane</keyword>
<keyword evidence="2" id="KW-0812">Transmembrane</keyword>
<dbReference type="SUPFAM" id="SSF52025">
    <property type="entry name" value="PA domain"/>
    <property type="match status" value="1"/>
</dbReference>
<dbReference type="Gene3D" id="3.50.30.30">
    <property type="match status" value="1"/>
</dbReference>
<accession>A0A553N5L6</accession>
<evidence type="ECO:0000256" key="1">
    <source>
        <dbReference type="ARBA" id="ARBA00004606"/>
    </source>
</evidence>
<dbReference type="GO" id="GO:0033572">
    <property type="term" value="P:transferrin transport"/>
    <property type="evidence" value="ECO:0007669"/>
    <property type="project" value="InterPro"/>
</dbReference>
<dbReference type="AlphaFoldDB" id="A0A553N5L6"/>
<organism evidence="4 5">
    <name type="scientific">Danionella cerebrum</name>
    <dbReference type="NCBI Taxonomy" id="2873325"/>
    <lineage>
        <taxon>Eukaryota</taxon>
        <taxon>Metazoa</taxon>
        <taxon>Chordata</taxon>
        <taxon>Craniata</taxon>
        <taxon>Vertebrata</taxon>
        <taxon>Euteleostomi</taxon>
        <taxon>Actinopterygii</taxon>
        <taxon>Neopterygii</taxon>
        <taxon>Teleostei</taxon>
        <taxon>Ostariophysi</taxon>
        <taxon>Cypriniformes</taxon>
        <taxon>Danionidae</taxon>
        <taxon>Danioninae</taxon>
        <taxon>Danionella</taxon>
    </lineage>
</organism>
<dbReference type="InterPro" id="IPR037324">
    <property type="entry name" value="TfR1/2_PA"/>
</dbReference>
<comment type="caution">
    <text evidence="4">The sequence shown here is derived from an EMBL/GenBank/DDBJ whole genome shotgun (WGS) entry which is preliminary data.</text>
</comment>
<protein>
    <recommendedName>
        <fullName evidence="3">PA domain-containing protein</fullName>
    </recommendedName>
</protein>
<dbReference type="OrthoDB" id="5841748at2759"/>
<dbReference type="PANTHER" id="PTHR10404:SF33">
    <property type="entry name" value="TRANSFERRIN RECEPTOR PROTEIN 2"/>
    <property type="match status" value="1"/>
</dbReference>
<proteinExistence type="predicted"/>
<sequence>DRLEMRIFGACLILASLINSLGASLTLWLKEDGFGHRTGLWVNANDAGDMEGVRHRAPPIEMKLVGEEGSEVTLSRVMTVRQMGRRKTAAYLTLSALLIFSTAFLLGYVVFRGVCRVCANEGDLVPLSDAPAGDHPGTLERVVRVSRASHPPGSSEGNALAREILQNLQNLRMDHTWTDSHYATLQFPSRSQRNTLWLVDAEGAELEEIPLDSEAYCAYSATGTVTGGLVYVNYGRREDVLLLRQMGVDVNGAIAIVRVGGGVSFAEKVWFVQEAGFVGALIYPDPADVPQDPRRLGLHGNTVISEHVHLGSGDPFTPGFPSFNHTQFPSSQSSGLPTIPAQPISANVASKLLSQLSGATLCPRGWQGRLPYVECVLGPGFSGGSNRRLKMAVHNTMKPVLLNNIFGSIEGSVEPGEEP</sequence>
<dbReference type="FunFam" id="3.50.30.30:FF:000010">
    <property type="entry name" value="Transferrin receptor protein 1"/>
    <property type="match status" value="1"/>
</dbReference>
<dbReference type="InterPro" id="IPR039373">
    <property type="entry name" value="Peptidase_M28B"/>
</dbReference>
<dbReference type="PANTHER" id="PTHR10404">
    <property type="entry name" value="N-ACETYLATED-ALPHA-LINKED ACIDIC DIPEPTIDASE"/>
    <property type="match status" value="1"/>
</dbReference>
<feature type="non-terminal residue" evidence="4">
    <location>
        <position position="1"/>
    </location>
</feature>
<dbReference type="CDD" id="cd02128">
    <property type="entry name" value="PA_TfR"/>
    <property type="match status" value="1"/>
</dbReference>
<keyword evidence="5" id="KW-1185">Reference proteome</keyword>
<evidence type="ECO:0000259" key="3">
    <source>
        <dbReference type="Pfam" id="PF02225"/>
    </source>
</evidence>
<dbReference type="InterPro" id="IPR046450">
    <property type="entry name" value="PA_dom_sf"/>
</dbReference>
<evidence type="ECO:0000313" key="5">
    <source>
        <dbReference type="Proteomes" id="UP000316079"/>
    </source>
</evidence>
<feature type="domain" description="PA" evidence="3">
    <location>
        <begin position="225"/>
        <end position="291"/>
    </location>
</feature>
<keyword evidence="2" id="KW-1133">Transmembrane helix</keyword>
<dbReference type="Proteomes" id="UP000316079">
    <property type="component" value="Unassembled WGS sequence"/>
</dbReference>
<feature type="transmembrane region" description="Helical" evidence="2">
    <location>
        <begin position="88"/>
        <end position="111"/>
    </location>
</feature>
<name>A0A553N5L6_9TELE</name>
<dbReference type="EMBL" id="SRMA01027026">
    <property type="protein sequence ID" value="TRY60732.1"/>
    <property type="molecule type" value="Genomic_DNA"/>
</dbReference>
<dbReference type="GO" id="GO:0140298">
    <property type="term" value="P:endocytic iron import into cell"/>
    <property type="evidence" value="ECO:0007669"/>
    <property type="project" value="TreeGrafter"/>
</dbReference>
<feature type="transmembrane region" description="Helical" evidence="2">
    <location>
        <begin position="6"/>
        <end position="29"/>
    </location>
</feature>
<comment type="subcellular location">
    <subcellularLocation>
        <location evidence="1">Membrane</location>
        <topology evidence="1">Single-pass type II membrane protein</topology>
    </subcellularLocation>
</comment>
<evidence type="ECO:0000313" key="4">
    <source>
        <dbReference type="EMBL" id="TRY60732.1"/>
    </source>
</evidence>
<dbReference type="Pfam" id="PF02225">
    <property type="entry name" value="PA"/>
    <property type="match status" value="1"/>
</dbReference>
<evidence type="ECO:0000256" key="2">
    <source>
        <dbReference type="SAM" id="Phobius"/>
    </source>
</evidence>